<dbReference type="AlphaFoldDB" id="A0A916SQ00"/>
<evidence type="ECO:0000313" key="13">
    <source>
        <dbReference type="EMBL" id="GGB11802.1"/>
    </source>
</evidence>
<dbReference type="EMBL" id="BMGB01000002">
    <property type="protein sequence ID" value="GGB11802.1"/>
    <property type="molecule type" value="Genomic_DNA"/>
</dbReference>
<keyword evidence="3" id="KW-1003">Cell membrane</keyword>
<evidence type="ECO:0000256" key="9">
    <source>
        <dbReference type="RuleBase" id="RU003794"/>
    </source>
</evidence>
<dbReference type="InterPro" id="IPR010627">
    <property type="entry name" value="Prepilin_pept_A24_N"/>
</dbReference>
<organism evidence="13 14">
    <name type="scientific">Conyzicola nivalis</name>
    <dbReference type="NCBI Taxonomy" id="1477021"/>
    <lineage>
        <taxon>Bacteria</taxon>
        <taxon>Bacillati</taxon>
        <taxon>Actinomycetota</taxon>
        <taxon>Actinomycetes</taxon>
        <taxon>Micrococcales</taxon>
        <taxon>Microbacteriaceae</taxon>
        <taxon>Conyzicola</taxon>
    </lineage>
</organism>
<comment type="subcellular location">
    <subcellularLocation>
        <location evidence="1">Cell inner membrane</location>
        <topology evidence="1">Multi-pass membrane protein</topology>
    </subcellularLocation>
    <subcellularLocation>
        <location evidence="9">Cell membrane</location>
        <topology evidence="9">Multi-pass membrane protein</topology>
    </subcellularLocation>
</comment>
<feature type="transmembrane region" description="Helical" evidence="10">
    <location>
        <begin position="29"/>
        <end position="46"/>
    </location>
</feature>
<dbReference type="PANTHER" id="PTHR30487">
    <property type="entry name" value="TYPE 4 PREPILIN-LIKE PROTEINS LEADER PEPTIDE-PROCESSING ENZYME"/>
    <property type="match status" value="1"/>
</dbReference>
<feature type="transmembrane region" description="Helical" evidence="10">
    <location>
        <begin position="193"/>
        <end position="212"/>
    </location>
</feature>
<feature type="domain" description="Prepilin peptidase A24 N-terminal" evidence="12">
    <location>
        <begin position="1"/>
        <end position="42"/>
    </location>
</feature>
<feature type="transmembrane region" description="Helical" evidence="10">
    <location>
        <begin position="53"/>
        <end position="76"/>
    </location>
</feature>
<keyword evidence="9" id="KW-0808">Transferase</keyword>
<evidence type="ECO:0000256" key="10">
    <source>
        <dbReference type="SAM" id="Phobius"/>
    </source>
</evidence>
<dbReference type="Pfam" id="PF01478">
    <property type="entry name" value="Peptidase_A24"/>
    <property type="match status" value="1"/>
</dbReference>
<feature type="domain" description="Prepilin type IV endopeptidase peptidase" evidence="11">
    <location>
        <begin position="66"/>
        <end position="177"/>
    </location>
</feature>
<evidence type="ECO:0000256" key="4">
    <source>
        <dbReference type="ARBA" id="ARBA00022519"/>
    </source>
</evidence>
<dbReference type="InterPro" id="IPR000045">
    <property type="entry name" value="Prepilin_IV_endopep_pep"/>
</dbReference>
<comment type="catalytic activity">
    <reaction evidence="9">
        <text>Typically cleaves a -Gly-|-Phe- bond to release an N-terminal, basic peptide of 5-8 residues from type IV prepilin, and then N-methylates the new N-terminal amino group, the methyl donor being S-adenosyl-L-methionine.</text>
        <dbReference type="EC" id="3.4.23.43"/>
    </reaction>
</comment>
<keyword evidence="5 9" id="KW-0812">Transmembrane</keyword>
<evidence type="ECO:0000256" key="6">
    <source>
        <dbReference type="ARBA" id="ARBA00022989"/>
    </source>
</evidence>
<comment type="function">
    <text evidence="9">Plays an essential role in type IV pili and type II pseudopili formation by proteolytically removing the leader sequence from substrate proteins and subsequently monomethylating the alpha-amino group of the newly exposed N-terminal phenylalanine.</text>
</comment>
<dbReference type="PANTHER" id="PTHR30487:SF0">
    <property type="entry name" value="PREPILIN LEADER PEPTIDASE_N-METHYLTRANSFERASE-RELATED"/>
    <property type="match status" value="1"/>
</dbReference>
<evidence type="ECO:0000259" key="11">
    <source>
        <dbReference type="Pfam" id="PF01478"/>
    </source>
</evidence>
<keyword evidence="7 10" id="KW-0472">Membrane</keyword>
<dbReference type="PRINTS" id="PR00864">
    <property type="entry name" value="PREPILNPTASE"/>
</dbReference>
<evidence type="ECO:0000256" key="8">
    <source>
        <dbReference type="RuleBase" id="RU003793"/>
    </source>
</evidence>
<keyword evidence="9" id="KW-0489">Methyltransferase</keyword>
<keyword evidence="4" id="KW-0997">Cell inner membrane</keyword>
<dbReference type="Gene3D" id="1.20.120.1220">
    <property type="match status" value="1"/>
</dbReference>
<evidence type="ECO:0000256" key="7">
    <source>
        <dbReference type="ARBA" id="ARBA00023136"/>
    </source>
</evidence>
<comment type="caution">
    <text evidence="13">The sequence shown here is derived from an EMBL/GenBank/DDBJ whole genome shotgun (WGS) entry which is preliminary data.</text>
</comment>
<dbReference type="GO" id="GO:0032259">
    <property type="term" value="P:methylation"/>
    <property type="evidence" value="ECO:0007669"/>
    <property type="project" value="UniProtKB-KW"/>
</dbReference>
<evidence type="ECO:0000256" key="2">
    <source>
        <dbReference type="ARBA" id="ARBA00005801"/>
    </source>
</evidence>
<name>A0A916SQ00_9MICO</name>
<keyword evidence="9" id="KW-0511">Multifunctional enzyme</keyword>
<dbReference type="Pfam" id="PF06750">
    <property type="entry name" value="A24_N_bact"/>
    <property type="match status" value="1"/>
</dbReference>
<dbReference type="Proteomes" id="UP000606922">
    <property type="component" value="Unassembled WGS sequence"/>
</dbReference>
<dbReference type="GO" id="GO:0005886">
    <property type="term" value="C:plasma membrane"/>
    <property type="evidence" value="ECO:0007669"/>
    <property type="project" value="UniProtKB-SubCell"/>
</dbReference>
<keyword evidence="6 10" id="KW-1133">Transmembrane helix</keyword>
<feature type="transmembrane region" description="Helical" evidence="10">
    <location>
        <begin position="113"/>
        <end position="135"/>
    </location>
</feature>
<reference evidence="13" key="1">
    <citation type="journal article" date="2014" name="Int. J. Syst. Evol. Microbiol.">
        <title>Complete genome sequence of Corynebacterium casei LMG S-19264T (=DSM 44701T), isolated from a smear-ripened cheese.</title>
        <authorList>
            <consortium name="US DOE Joint Genome Institute (JGI-PGF)"/>
            <person name="Walter F."/>
            <person name="Albersmeier A."/>
            <person name="Kalinowski J."/>
            <person name="Ruckert C."/>
        </authorList>
    </citation>
    <scope>NUCLEOTIDE SEQUENCE</scope>
    <source>
        <strain evidence="13">CGMCC 1.12813</strain>
    </source>
</reference>
<dbReference type="GO" id="GO:0006465">
    <property type="term" value="P:signal peptide processing"/>
    <property type="evidence" value="ECO:0007669"/>
    <property type="project" value="TreeGrafter"/>
</dbReference>
<gene>
    <name evidence="13" type="primary">pilD</name>
    <name evidence="13" type="ORF">GCM10010979_27650</name>
</gene>
<protein>
    <recommendedName>
        <fullName evidence="9">Prepilin leader peptidase/N-methyltransferase</fullName>
        <ecNumber evidence="9">2.1.1.-</ecNumber>
        <ecNumber evidence="9">3.4.23.43</ecNumber>
    </recommendedName>
</protein>
<accession>A0A916SQ00</accession>
<evidence type="ECO:0000256" key="3">
    <source>
        <dbReference type="ARBA" id="ARBA00022475"/>
    </source>
</evidence>
<evidence type="ECO:0000256" key="5">
    <source>
        <dbReference type="ARBA" id="ARBA00022692"/>
    </source>
</evidence>
<dbReference type="InterPro" id="IPR014032">
    <property type="entry name" value="Peptidase_A24A_bac"/>
</dbReference>
<keyword evidence="14" id="KW-1185">Reference proteome</keyword>
<sequence length="222" mass="22843">MPVLSWLLLRGRCRDCAAPISPRYPIVEALTTAFFVVVAVAFNPFVSGTPATALVSGVLVLVAFLYLAGISIALAAIDLDTHRLPNAIVLPAYAVGIVLLGAAAWASGDLEPLLRAVAGAAILFAFYFLLAFAYPGGMGFGDVKLAGVLGLFLGFLGWQQLIVGVAAAFILGGVLGVLLIAIGKATRKSGIPFGPWMLAGAWVGVYAGAPIVDGYLSLVGLN</sequence>
<keyword evidence="9" id="KW-0378">Hydrolase</keyword>
<keyword evidence="9" id="KW-0645">Protease</keyword>
<dbReference type="GO" id="GO:0008168">
    <property type="term" value="F:methyltransferase activity"/>
    <property type="evidence" value="ECO:0007669"/>
    <property type="project" value="UniProtKB-KW"/>
</dbReference>
<feature type="transmembrane region" description="Helical" evidence="10">
    <location>
        <begin position="155"/>
        <end position="181"/>
    </location>
</feature>
<dbReference type="EC" id="3.4.23.43" evidence="9"/>
<evidence type="ECO:0000256" key="1">
    <source>
        <dbReference type="ARBA" id="ARBA00004429"/>
    </source>
</evidence>
<dbReference type="GO" id="GO:0004190">
    <property type="term" value="F:aspartic-type endopeptidase activity"/>
    <property type="evidence" value="ECO:0007669"/>
    <property type="project" value="UniProtKB-EC"/>
</dbReference>
<feature type="transmembrane region" description="Helical" evidence="10">
    <location>
        <begin position="88"/>
        <end position="106"/>
    </location>
</feature>
<dbReference type="EC" id="2.1.1.-" evidence="9"/>
<comment type="similarity">
    <text evidence="2 8">Belongs to the peptidase A24 family.</text>
</comment>
<evidence type="ECO:0000313" key="14">
    <source>
        <dbReference type="Proteomes" id="UP000606922"/>
    </source>
</evidence>
<proteinExistence type="inferred from homology"/>
<dbReference type="InterPro" id="IPR050882">
    <property type="entry name" value="Prepilin_peptidase/N-MTase"/>
</dbReference>
<evidence type="ECO:0000259" key="12">
    <source>
        <dbReference type="Pfam" id="PF06750"/>
    </source>
</evidence>
<reference evidence="13" key="2">
    <citation type="submission" date="2020-09" db="EMBL/GenBank/DDBJ databases">
        <authorList>
            <person name="Sun Q."/>
            <person name="Zhou Y."/>
        </authorList>
    </citation>
    <scope>NUCLEOTIDE SEQUENCE</scope>
    <source>
        <strain evidence="13">CGMCC 1.12813</strain>
    </source>
</reference>